<accession>A0AC61RC25</accession>
<dbReference type="Proteomes" id="UP000306319">
    <property type="component" value="Unassembled WGS sequence"/>
</dbReference>
<evidence type="ECO:0000313" key="1">
    <source>
        <dbReference type="EMBL" id="TGY76791.1"/>
    </source>
</evidence>
<reference evidence="1" key="1">
    <citation type="submission" date="2019-04" db="EMBL/GenBank/DDBJ databases">
        <title>Microbes associate with the intestines of laboratory mice.</title>
        <authorList>
            <person name="Navarre W."/>
            <person name="Wong E."/>
            <person name="Huang K."/>
            <person name="Tropini C."/>
            <person name="Ng K."/>
            <person name="Yu B."/>
        </authorList>
    </citation>
    <scope>NUCLEOTIDE SEQUENCE</scope>
    <source>
        <strain evidence="1">NM04_E33</strain>
    </source>
</reference>
<gene>
    <name evidence="1" type="ORF">E5331_17340</name>
</gene>
<organism evidence="1 2">
    <name type="scientific">Lepagella muris</name>
    <dbReference type="NCBI Taxonomy" id="3032870"/>
    <lineage>
        <taxon>Bacteria</taxon>
        <taxon>Pseudomonadati</taxon>
        <taxon>Bacteroidota</taxon>
        <taxon>Bacteroidia</taxon>
        <taxon>Bacteroidales</taxon>
        <taxon>Muribaculaceae</taxon>
        <taxon>Lepagella</taxon>
    </lineage>
</organism>
<keyword evidence="2" id="KW-1185">Reference proteome</keyword>
<protein>
    <submittedName>
        <fullName evidence="1">Ribonuclease H</fullName>
    </submittedName>
</protein>
<dbReference type="EMBL" id="SRYB01000036">
    <property type="protein sequence ID" value="TGY76791.1"/>
    <property type="molecule type" value="Genomic_DNA"/>
</dbReference>
<evidence type="ECO:0000313" key="2">
    <source>
        <dbReference type="Proteomes" id="UP000306319"/>
    </source>
</evidence>
<proteinExistence type="predicted"/>
<comment type="caution">
    <text evidence="1">The sequence shown here is derived from an EMBL/GenBank/DDBJ whole genome shotgun (WGS) entry which is preliminary data.</text>
</comment>
<sequence length="221" mass="24822">MAKDKKYYVIFKGHNPGVYDDWGDARDQVEGYPNPVYKGYGSAAEAAEAYRRYSKKEDAGDLGRFLAGASSRALPKPGQPDYMTNPEVDLDAWAVDASCLGNPGKMEYQGVELMTGRTLFRIGPFEDATNNIGEFLAIVHAMALMTKEGRFHNIYSDSVSGMAWVRNGKIKTQLKTTPRNGKVFELMARAVTWLHTHQFPCKVLKWQTDRWGEIPADFGRK</sequence>
<name>A0AC61RC25_9BACT</name>